<keyword evidence="3" id="KW-1185">Reference proteome</keyword>
<dbReference type="AlphaFoldDB" id="A0A9P5H1Z9"/>
<reference evidence="2" key="1">
    <citation type="submission" date="2020-03" db="EMBL/GenBank/DDBJ databases">
        <title>Draft Genome Sequence of Cylindrodendrum hubeiense.</title>
        <authorList>
            <person name="Buettner E."/>
            <person name="Kellner H."/>
        </authorList>
    </citation>
    <scope>NUCLEOTIDE SEQUENCE</scope>
    <source>
        <strain evidence="2">IHI 201604</strain>
    </source>
</reference>
<feature type="region of interest" description="Disordered" evidence="1">
    <location>
        <begin position="37"/>
        <end position="86"/>
    </location>
</feature>
<accession>A0A9P5H1Z9</accession>
<protein>
    <submittedName>
        <fullName evidence="2">Uncharacterized protein</fullName>
    </submittedName>
</protein>
<gene>
    <name evidence="2" type="ORF">G7Z17_g11880</name>
</gene>
<feature type="compositionally biased region" description="Low complexity" evidence="1">
    <location>
        <begin position="58"/>
        <end position="70"/>
    </location>
</feature>
<evidence type="ECO:0000256" key="1">
    <source>
        <dbReference type="SAM" id="MobiDB-lite"/>
    </source>
</evidence>
<name>A0A9P5H1Z9_9HYPO</name>
<evidence type="ECO:0000313" key="2">
    <source>
        <dbReference type="EMBL" id="KAF7541756.1"/>
    </source>
</evidence>
<dbReference type="EMBL" id="JAANBB010000483">
    <property type="protein sequence ID" value="KAF7541756.1"/>
    <property type="molecule type" value="Genomic_DNA"/>
</dbReference>
<feature type="compositionally biased region" description="Basic residues" evidence="1">
    <location>
        <begin position="47"/>
        <end position="57"/>
    </location>
</feature>
<proteinExistence type="predicted"/>
<sequence length="203" mass="21940">MTRGHGLRQYRAQSLGEPGKPPCAKCVREGAECILAGSRRGGDFSHLRRGQQQKKGPRQVTTPSTSSTDHTSPRQAKTGEEPVHDNLQNPYDALLILAHTAGQSGNSTYPEVTIDDFNNQGHGENIDGSIGLDMPSSMISSQAVGRDAASAHSLGRGLSKMDDPKIRAYPPIKDGTIDPALLIQLLHLYRLQILLLLKTSLIL</sequence>
<dbReference type="OrthoDB" id="5818554at2759"/>
<evidence type="ECO:0000313" key="3">
    <source>
        <dbReference type="Proteomes" id="UP000722485"/>
    </source>
</evidence>
<feature type="region of interest" description="Disordered" evidence="1">
    <location>
        <begin position="1"/>
        <end position="23"/>
    </location>
</feature>
<organism evidence="2 3">
    <name type="scientific">Cylindrodendrum hubeiense</name>
    <dbReference type="NCBI Taxonomy" id="595255"/>
    <lineage>
        <taxon>Eukaryota</taxon>
        <taxon>Fungi</taxon>
        <taxon>Dikarya</taxon>
        <taxon>Ascomycota</taxon>
        <taxon>Pezizomycotina</taxon>
        <taxon>Sordariomycetes</taxon>
        <taxon>Hypocreomycetidae</taxon>
        <taxon>Hypocreales</taxon>
        <taxon>Nectriaceae</taxon>
        <taxon>Cylindrodendrum</taxon>
    </lineage>
</organism>
<dbReference type="Proteomes" id="UP000722485">
    <property type="component" value="Unassembled WGS sequence"/>
</dbReference>
<comment type="caution">
    <text evidence="2">The sequence shown here is derived from an EMBL/GenBank/DDBJ whole genome shotgun (WGS) entry which is preliminary data.</text>
</comment>